<dbReference type="GO" id="GO:0015630">
    <property type="term" value="C:microtubule cytoskeleton"/>
    <property type="evidence" value="ECO:0007669"/>
    <property type="project" value="UniProtKB-ARBA"/>
</dbReference>
<gene>
    <name evidence="20" type="ORF">BXYJ_LOCUS13967</name>
</gene>
<feature type="compositionally biased region" description="Basic and acidic residues" evidence="18">
    <location>
        <begin position="552"/>
        <end position="562"/>
    </location>
</feature>
<dbReference type="GO" id="GO:0000785">
    <property type="term" value="C:chromatin"/>
    <property type="evidence" value="ECO:0007669"/>
    <property type="project" value="UniProtKB-ARBA"/>
</dbReference>
<dbReference type="EC" id="3.1.3.16" evidence="17"/>
<feature type="region of interest" description="Disordered" evidence="18">
    <location>
        <begin position="695"/>
        <end position="790"/>
    </location>
</feature>
<evidence type="ECO:0000313" key="20">
    <source>
        <dbReference type="EMBL" id="CAD5233876.1"/>
    </source>
</evidence>
<dbReference type="FunFam" id="1.10.510.10:FF:000481">
    <property type="entry name" value="Asator, isoform D"/>
    <property type="match status" value="1"/>
</dbReference>
<keyword evidence="6" id="KW-0418">Kinase</keyword>
<keyword evidence="9" id="KW-0904">Protein phosphatase</keyword>
<evidence type="ECO:0000256" key="13">
    <source>
        <dbReference type="ARBA" id="ARBA00048336"/>
    </source>
</evidence>
<evidence type="ECO:0000256" key="10">
    <source>
        <dbReference type="ARBA" id="ARBA00023211"/>
    </source>
</evidence>
<dbReference type="FunFam" id="3.30.200.20:FF:000358">
    <property type="entry name" value="Tau tubulin kinase 2b"/>
    <property type="match status" value="1"/>
</dbReference>
<comment type="similarity">
    <text evidence="15">Belongs to the protein kinase superfamily. CK1 Ser/Thr protein kinase family.</text>
</comment>
<dbReference type="InterPro" id="IPR029052">
    <property type="entry name" value="Metallo-depent_PP-like"/>
</dbReference>
<evidence type="ECO:0000256" key="2">
    <source>
        <dbReference type="ARBA" id="ARBA00022527"/>
    </source>
</evidence>
<evidence type="ECO:0000256" key="11">
    <source>
        <dbReference type="ARBA" id="ARBA00037818"/>
    </source>
</evidence>
<comment type="subcellular location">
    <subcellularLocation>
        <location evidence="11">Cell projection</location>
        <location evidence="11">Pseudopodium</location>
    </subcellularLocation>
</comment>
<dbReference type="InterPro" id="IPR017441">
    <property type="entry name" value="Protein_kinase_ATP_BS"/>
</dbReference>
<comment type="similarity">
    <text evidence="1 17">Belongs to the PPP phosphatase family.</text>
</comment>
<dbReference type="SUPFAM" id="SSF56300">
    <property type="entry name" value="Metallo-dependent phosphatases"/>
    <property type="match status" value="1"/>
</dbReference>
<dbReference type="PANTHER" id="PTHR11668:SF194">
    <property type="entry name" value="SERINE_THREONINE-PROTEIN PHOSPHATASE-RELATED"/>
    <property type="match status" value="1"/>
</dbReference>
<dbReference type="SMART" id="SM00156">
    <property type="entry name" value="PP2Ac"/>
    <property type="match status" value="1"/>
</dbReference>
<dbReference type="InterPro" id="IPR000719">
    <property type="entry name" value="Prot_kinase_dom"/>
</dbReference>
<dbReference type="GO" id="GO:0097723">
    <property type="term" value="P:amoeboid sperm motility"/>
    <property type="evidence" value="ECO:0007669"/>
    <property type="project" value="UniProtKB-ARBA"/>
</dbReference>
<dbReference type="Gene3D" id="3.60.21.10">
    <property type="match status" value="1"/>
</dbReference>
<sequence>MTSSSEGEILQNNQIIRERWKIKCKLGGGGFGEIYEALDMQNHNERVAVKVESAKATKQVLKMEVAVLRRLQGKKHACKFYGCGRNERYNYLVMSLQGKNLADLRRESPKQCFSVSTALRLASQILVSIKEIHSIGFLHRDVKPSNFAMGRTSSTMRVVYMLDFGLARLFLNNRGEIRSPRTAAGFRGTVRYAAVSAHKNKEMGRQDDLWSLFYMLVEFLQGALPWRRIKDKDEVGRMKDEADPEKLLEGCPVELLAIPKHLKTLGYPDEPNYSMLESVLWSCMARLGVNMDDPYDWEIGYENISGRSKTTSSTTNNGNASTRMRSHTTAVRDVQRDEKNRAMDTQAPITMGEDEDEQTGNYNYKFPALGSMKSSQHEADGHERPKYKRQEFMRPKYGAVSFDVIDAVNARLAAASSAGEVEPKNGAPVHLMNRLRIETSVENDPKCYNPVHEKVELTIGQPPPRENKESVNNNNGEEKKVEQKSVKSQKSLTLSIGKRYQNGKRNVTPSNTTNAMAEDDAAGGKDLSQNKGQTIVSKWQDSFDDSVDEENGLERSIDRDGARSPGPPRYVRNKHIVSVQAQQPPLQPNGITNSTTMNGDLAGYLSPRSGRRLITSSKSTAPLLNVSATIQACAPKSQNTVAPSETKKEKNGQKESSPGSGGGGGGLMSHLKGLVNSFNTASSNALGHVRKRSLSRGISLDESRQRQQQPPLQTLQTTTPNSTATTPTSGLGSASSTSSHNGPHSPSSSRRLTIEEEEREMRRRRRLRRRSDCQGMIPGARRTDGSVSPARTLHPSVIYSASPGDGYGRLCNNGVLVSSSVRTSTDSAFEERKNSCRKRYPFLSFAPRAMSRSATSKKMAQLQPFTEPETPWLDSIIQRMESLYNSLDKNICNVVTCDEILAILAFVTKIINQEGSLVEVEVPIKVIGDIHGQYQDLHRLFDMIGRVPEQRFLFLGDYVDRGPQMLETIVYLLALKLRHRDRIFLLRGNHETPAVNRIYGFYEECMRKYGVGLWWEFQTVFNRLPMAGLISKRILCMHGGLSPELTSLDQIRNIPRPCEPQDRGMLIDLLWSDPTNKGDGWFYSPRGISYAFGKGVMAAACKILGIDMVIRAHQVVQDGYEIMVGGQLITIFSAPNYCAQFNNAAAVVCIDADLQVSFQQLRMAAPPNCNRPAPPIACDLSAPKTAGLPTFKIQPYGSLPPEQPAQESSTDGNNNAQQ</sequence>
<comment type="catalytic activity">
    <reaction evidence="13 17">
        <text>O-phospho-L-threonyl-[protein] + H2O = L-threonyl-[protein] + phosphate</text>
        <dbReference type="Rhea" id="RHEA:47004"/>
        <dbReference type="Rhea" id="RHEA-COMP:11060"/>
        <dbReference type="Rhea" id="RHEA-COMP:11605"/>
        <dbReference type="ChEBI" id="CHEBI:15377"/>
        <dbReference type="ChEBI" id="CHEBI:30013"/>
        <dbReference type="ChEBI" id="CHEBI:43474"/>
        <dbReference type="ChEBI" id="CHEBI:61977"/>
        <dbReference type="EC" id="3.1.3.16"/>
    </reaction>
</comment>
<feature type="compositionally biased region" description="Polar residues" evidence="18">
    <location>
        <begin position="1205"/>
        <end position="1218"/>
    </location>
</feature>
<dbReference type="InterPro" id="IPR050341">
    <property type="entry name" value="PP1_catalytic_subunit"/>
</dbReference>
<dbReference type="SMART" id="SM00220">
    <property type="entry name" value="S_TKc"/>
    <property type="match status" value="1"/>
</dbReference>
<dbReference type="InterPro" id="IPR004843">
    <property type="entry name" value="Calcineurin-like_PHP"/>
</dbReference>
<dbReference type="Proteomes" id="UP000659654">
    <property type="component" value="Unassembled WGS sequence"/>
</dbReference>
<evidence type="ECO:0000256" key="1">
    <source>
        <dbReference type="ARBA" id="ARBA00008294"/>
    </source>
</evidence>
<dbReference type="GO" id="GO:0031272">
    <property type="term" value="P:regulation of pseudopodium assembly"/>
    <property type="evidence" value="ECO:0007669"/>
    <property type="project" value="UniProtKB-ARBA"/>
</dbReference>
<keyword evidence="4" id="KW-0479">Metal-binding</keyword>
<dbReference type="FunFam" id="3.60.21.10:FF:000026">
    <property type="entry name" value="Serine/threonine-protein phosphatase"/>
    <property type="match status" value="1"/>
</dbReference>
<dbReference type="SUPFAM" id="SSF56112">
    <property type="entry name" value="Protein kinase-like (PK-like)"/>
    <property type="match status" value="1"/>
</dbReference>
<protein>
    <recommendedName>
        <fullName evidence="17">Serine/threonine-protein phosphatase</fullName>
        <ecNumber evidence="17">3.1.3.16</ecNumber>
    </recommendedName>
</protein>
<dbReference type="GO" id="GO:0031143">
    <property type="term" value="C:pseudopodium"/>
    <property type="evidence" value="ECO:0007669"/>
    <property type="project" value="UniProtKB-SubCell"/>
</dbReference>
<dbReference type="PANTHER" id="PTHR11668">
    <property type="entry name" value="SERINE/THREONINE PROTEIN PHOSPHATASE"/>
    <property type="match status" value="1"/>
</dbReference>
<dbReference type="AlphaFoldDB" id="A0A7I8WZF2"/>
<evidence type="ECO:0000256" key="15">
    <source>
        <dbReference type="ARBA" id="ARBA00061588"/>
    </source>
</evidence>
<feature type="region of interest" description="Disordered" evidence="18">
    <location>
        <begin position="307"/>
        <end position="334"/>
    </location>
</feature>
<feature type="region of interest" description="Disordered" evidence="18">
    <location>
        <begin position="1189"/>
        <end position="1218"/>
    </location>
</feature>
<feature type="compositionally biased region" description="Polar residues" evidence="18">
    <location>
        <begin position="527"/>
        <end position="540"/>
    </location>
</feature>
<keyword evidence="8 16" id="KW-0067">ATP-binding</keyword>
<evidence type="ECO:0000256" key="3">
    <source>
        <dbReference type="ARBA" id="ARBA00022679"/>
    </source>
</evidence>
<feature type="region of interest" description="Disordered" evidence="18">
    <location>
        <begin position="582"/>
        <end position="604"/>
    </location>
</feature>
<evidence type="ECO:0000256" key="12">
    <source>
        <dbReference type="ARBA" id="ARBA00047761"/>
    </source>
</evidence>
<keyword evidence="21" id="KW-1185">Reference proteome</keyword>
<dbReference type="GO" id="GO:0007060">
    <property type="term" value="P:male meiosis chromosome segregation"/>
    <property type="evidence" value="ECO:0007669"/>
    <property type="project" value="UniProtKB-ARBA"/>
</dbReference>
<feature type="region of interest" description="Disordered" evidence="18">
    <location>
        <begin position="635"/>
        <end position="668"/>
    </location>
</feature>
<evidence type="ECO:0000313" key="21">
    <source>
        <dbReference type="Proteomes" id="UP000659654"/>
    </source>
</evidence>
<evidence type="ECO:0000256" key="17">
    <source>
        <dbReference type="RuleBase" id="RU004273"/>
    </source>
</evidence>
<keyword evidence="2" id="KW-0723">Serine/threonine-protein kinase</keyword>
<dbReference type="GO" id="GO:0004674">
    <property type="term" value="F:protein serine/threonine kinase activity"/>
    <property type="evidence" value="ECO:0007669"/>
    <property type="project" value="UniProtKB-KW"/>
</dbReference>
<dbReference type="EMBL" id="CAJFCV020000006">
    <property type="protein sequence ID" value="CAG9129335.1"/>
    <property type="molecule type" value="Genomic_DNA"/>
</dbReference>
<dbReference type="InterPro" id="IPR006186">
    <property type="entry name" value="Ser/Thr-sp_prot-phosphatase"/>
</dbReference>
<keyword evidence="5 16" id="KW-0547">Nucleotide-binding</keyword>
<feature type="compositionally biased region" description="Polar residues" evidence="18">
    <location>
        <begin position="503"/>
        <end position="515"/>
    </location>
</feature>
<feature type="compositionally biased region" description="Low complexity" evidence="18">
    <location>
        <begin position="706"/>
        <end position="751"/>
    </location>
</feature>
<comment type="function">
    <text evidence="14">Probable phosphatase which plays a redundant role with gsp-4 in spermatogenesis by regulating sister chromatid segregation during meiosis. In addition, involved in sperm motility by controlling the dynamic disassembly of major sperm proteins (MSP) in the spermatozoan pseudopodium.</text>
</comment>
<accession>A0A7I8WZF2</accession>
<dbReference type="InterPro" id="IPR011009">
    <property type="entry name" value="Kinase-like_dom_sf"/>
</dbReference>
<evidence type="ECO:0000259" key="19">
    <source>
        <dbReference type="PROSITE" id="PS50011"/>
    </source>
</evidence>
<feature type="compositionally biased region" description="Basic and acidic residues" evidence="18">
    <location>
        <begin position="476"/>
        <end position="485"/>
    </location>
</feature>
<dbReference type="EMBL" id="CAJFDI010000006">
    <property type="protein sequence ID" value="CAD5233876.1"/>
    <property type="molecule type" value="Genomic_DNA"/>
</dbReference>
<dbReference type="CDD" id="cd14017">
    <property type="entry name" value="STKc_TTBK"/>
    <property type="match status" value="1"/>
</dbReference>
<dbReference type="GO" id="GO:0005524">
    <property type="term" value="F:ATP binding"/>
    <property type="evidence" value="ECO:0007669"/>
    <property type="project" value="UniProtKB-UniRule"/>
</dbReference>
<dbReference type="Gene3D" id="1.10.510.10">
    <property type="entry name" value="Transferase(Phosphotransferase) domain 1"/>
    <property type="match status" value="1"/>
</dbReference>
<feature type="compositionally biased region" description="Polar residues" evidence="18">
    <location>
        <begin position="582"/>
        <end position="598"/>
    </location>
</feature>
<dbReference type="PRINTS" id="PR00114">
    <property type="entry name" value="STPHPHTASE"/>
</dbReference>
<evidence type="ECO:0000256" key="5">
    <source>
        <dbReference type="ARBA" id="ARBA00022741"/>
    </source>
</evidence>
<comment type="catalytic activity">
    <reaction evidence="12">
        <text>O-phospho-L-seryl-[protein] + H2O = L-seryl-[protein] + phosphate</text>
        <dbReference type="Rhea" id="RHEA:20629"/>
        <dbReference type="Rhea" id="RHEA-COMP:9863"/>
        <dbReference type="Rhea" id="RHEA-COMP:11604"/>
        <dbReference type="ChEBI" id="CHEBI:15377"/>
        <dbReference type="ChEBI" id="CHEBI:29999"/>
        <dbReference type="ChEBI" id="CHEBI:43474"/>
        <dbReference type="ChEBI" id="CHEBI:83421"/>
        <dbReference type="EC" id="3.1.3.16"/>
    </reaction>
</comment>
<evidence type="ECO:0000256" key="8">
    <source>
        <dbReference type="ARBA" id="ARBA00022840"/>
    </source>
</evidence>
<evidence type="ECO:0000256" key="14">
    <source>
        <dbReference type="ARBA" id="ARBA00054219"/>
    </source>
</evidence>
<dbReference type="GO" id="GO:0018991">
    <property type="term" value="P:egg-laying behavior"/>
    <property type="evidence" value="ECO:0007669"/>
    <property type="project" value="UniProtKB-ARBA"/>
</dbReference>
<dbReference type="Pfam" id="PF00149">
    <property type="entry name" value="Metallophos"/>
    <property type="match status" value="1"/>
</dbReference>
<dbReference type="GO" id="GO:0005737">
    <property type="term" value="C:cytoplasm"/>
    <property type="evidence" value="ECO:0007669"/>
    <property type="project" value="TreeGrafter"/>
</dbReference>
<feature type="domain" description="Protein kinase" evidence="19">
    <location>
        <begin position="20"/>
        <end position="280"/>
    </location>
</feature>
<dbReference type="PROSITE" id="PS00125">
    <property type="entry name" value="SER_THR_PHOSPHATASE"/>
    <property type="match status" value="1"/>
</dbReference>
<dbReference type="GO" id="GO:0005634">
    <property type="term" value="C:nucleus"/>
    <property type="evidence" value="ECO:0007669"/>
    <property type="project" value="TreeGrafter"/>
</dbReference>
<evidence type="ECO:0000256" key="16">
    <source>
        <dbReference type="PROSITE-ProRule" id="PRU10141"/>
    </source>
</evidence>
<dbReference type="GO" id="GO:0004722">
    <property type="term" value="F:protein serine/threonine phosphatase activity"/>
    <property type="evidence" value="ECO:0007669"/>
    <property type="project" value="UniProtKB-EC"/>
</dbReference>
<dbReference type="PROSITE" id="PS00107">
    <property type="entry name" value="PROTEIN_KINASE_ATP"/>
    <property type="match status" value="1"/>
</dbReference>
<dbReference type="GO" id="GO:0046872">
    <property type="term" value="F:metal ion binding"/>
    <property type="evidence" value="ECO:0007669"/>
    <property type="project" value="UniProtKB-KW"/>
</dbReference>
<name>A0A7I8WZF2_BURXY</name>
<evidence type="ECO:0000256" key="18">
    <source>
        <dbReference type="SAM" id="MobiDB-lite"/>
    </source>
</evidence>
<evidence type="ECO:0000256" key="4">
    <source>
        <dbReference type="ARBA" id="ARBA00022723"/>
    </source>
</evidence>
<comment type="caution">
    <text evidence="20">The sequence shown here is derived from an EMBL/GenBank/DDBJ whole genome shotgun (WGS) entry which is preliminary data.</text>
</comment>
<organism evidence="20 21">
    <name type="scientific">Bursaphelenchus xylophilus</name>
    <name type="common">Pinewood nematode worm</name>
    <name type="synonym">Aphelenchoides xylophilus</name>
    <dbReference type="NCBI Taxonomy" id="6326"/>
    <lineage>
        <taxon>Eukaryota</taxon>
        <taxon>Metazoa</taxon>
        <taxon>Ecdysozoa</taxon>
        <taxon>Nematoda</taxon>
        <taxon>Chromadorea</taxon>
        <taxon>Rhabditida</taxon>
        <taxon>Tylenchina</taxon>
        <taxon>Tylenchomorpha</taxon>
        <taxon>Aphelenchoidea</taxon>
        <taxon>Aphelenchoididae</taxon>
        <taxon>Bursaphelenchus</taxon>
    </lineage>
</organism>
<keyword evidence="10" id="KW-0464">Manganese</keyword>
<feature type="compositionally biased region" description="Acidic residues" evidence="18">
    <location>
        <begin position="542"/>
        <end position="551"/>
    </location>
</feature>
<evidence type="ECO:0000256" key="6">
    <source>
        <dbReference type="ARBA" id="ARBA00022777"/>
    </source>
</evidence>
<dbReference type="OrthoDB" id="5979581at2759"/>
<dbReference type="Pfam" id="PF00069">
    <property type="entry name" value="Pkinase"/>
    <property type="match status" value="1"/>
</dbReference>
<feature type="binding site" evidence="16">
    <location>
        <position position="50"/>
    </location>
    <ligand>
        <name>ATP</name>
        <dbReference type="ChEBI" id="CHEBI:30616"/>
    </ligand>
</feature>
<feature type="compositionally biased region" description="Low complexity" evidence="18">
    <location>
        <begin position="307"/>
        <end position="323"/>
    </location>
</feature>
<proteinExistence type="inferred from homology"/>
<feature type="region of interest" description="Disordered" evidence="18">
    <location>
        <begin position="456"/>
        <end position="570"/>
    </location>
</feature>
<keyword evidence="3" id="KW-0808">Transferase</keyword>
<dbReference type="InterPro" id="IPR047916">
    <property type="entry name" value="TTBK_Asator-like_STKc"/>
</dbReference>
<reference evidence="20" key="1">
    <citation type="submission" date="2020-09" db="EMBL/GenBank/DDBJ databases">
        <authorList>
            <person name="Kikuchi T."/>
        </authorList>
    </citation>
    <scope>NUCLEOTIDE SEQUENCE</scope>
    <source>
        <strain evidence="20">Ka4C1</strain>
    </source>
</reference>
<dbReference type="SMR" id="A0A7I8WZF2"/>
<dbReference type="Proteomes" id="UP000582659">
    <property type="component" value="Unassembled WGS sequence"/>
</dbReference>
<keyword evidence="7 17" id="KW-0378">Hydrolase</keyword>
<evidence type="ECO:0000256" key="7">
    <source>
        <dbReference type="ARBA" id="ARBA00022801"/>
    </source>
</evidence>
<dbReference type="PROSITE" id="PS50011">
    <property type="entry name" value="PROTEIN_KINASE_DOM"/>
    <property type="match status" value="1"/>
</dbReference>
<evidence type="ECO:0000256" key="9">
    <source>
        <dbReference type="ARBA" id="ARBA00022912"/>
    </source>
</evidence>